<evidence type="ECO:0000313" key="1">
    <source>
        <dbReference type="EMBL" id="AOS43641.1"/>
    </source>
</evidence>
<dbReference type="EMBL" id="CP016094">
    <property type="protein sequence ID" value="AOS43641.1"/>
    <property type="molecule type" value="Genomic_DNA"/>
</dbReference>
<dbReference type="STRING" id="1838286.Verru16b_00693"/>
<dbReference type="AlphaFoldDB" id="A0A1D8ARW7"/>
<accession>A0A1D8ARW7</accession>
<reference evidence="1 2" key="1">
    <citation type="submission" date="2016-06" db="EMBL/GenBank/DDBJ databases">
        <title>Three novel species with peptidoglycan cell walls form the new genus Lacunisphaera gen. nov. in the family Opitutaceae of the verrucomicrobial subdivision 4.</title>
        <authorList>
            <person name="Rast P."/>
            <person name="Gloeckner I."/>
            <person name="Jogler M."/>
            <person name="Boedeker C."/>
            <person name="Jeske O."/>
            <person name="Wiegand S."/>
            <person name="Reinhardt R."/>
            <person name="Schumann P."/>
            <person name="Rohde M."/>
            <person name="Spring S."/>
            <person name="Gloeckner F.O."/>
            <person name="Jogler C."/>
        </authorList>
    </citation>
    <scope>NUCLEOTIDE SEQUENCE [LARGE SCALE GENOMIC DNA]</scope>
    <source>
        <strain evidence="1 2">IG16b</strain>
    </source>
</reference>
<sequence length="244" mass="26928">MPLRTCGAFPDGAWVVRNQMHRRRTFIFVLLACALATRPTEAAAPANNVTLAPADTAGGYVARLLINEVPFPGERGWVSEEDSMAAQAAILWVLRNRLRHIPPGYTQRQVAAVTTWDVMDLLTAGGVHGQVEGFYRDASGRPALSDHVQERINHLAVIAGRGVPGRFARLMNHAQELADDFVANAPGDRFAALREIDRVPVTGSAYGWMTDREIFRPGGNFVRIGDQWRGGLGGNRFFTLRRLR</sequence>
<evidence type="ECO:0000313" key="2">
    <source>
        <dbReference type="Proteomes" id="UP000095228"/>
    </source>
</evidence>
<dbReference type="KEGG" id="obg:Verru16b_00693"/>
<keyword evidence="2" id="KW-1185">Reference proteome</keyword>
<dbReference type="Proteomes" id="UP000095228">
    <property type="component" value="Chromosome"/>
</dbReference>
<organism evidence="1 2">
    <name type="scientific">Lacunisphaera limnophila</name>
    <dbReference type="NCBI Taxonomy" id="1838286"/>
    <lineage>
        <taxon>Bacteria</taxon>
        <taxon>Pseudomonadati</taxon>
        <taxon>Verrucomicrobiota</taxon>
        <taxon>Opitutia</taxon>
        <taxon>Opitutales</taxon>
        <taxon>Opitutaceae</taxon>
        <taxon>Lacunisphaera</taxon>
    </lineage>
</organism>
<name>A0A1D8ARW7_9BACT</name>
<gene>
    <name evidence="1" type="ORF">Verru16b_00693</name>
</gene>
<proteinExistence type="predicted"/>
<protein>
    <submittedName>
        <fullName evidence="1">Uncharacterized protein</fullName>
    </submittedName>
</protein>